<feature type="chain" id="PRO_5025342421" evidence="2">
    <location>
        <begin position="25"/>
        <end position="84"/>
    </location>
</feature>
<organism evidence="3 4">
    <name type="scientific">Methylobacterium mesophilicum SR1.6/6</name>
    <dbReference type="NCBI Taxonomy" id="908290"/>
    <lineage>
        <taxon>Bacteria</taxon>
        <taxon>Pseudomonadati</taxon>
        <taxon>Pseudomonadota</taxon>
        <taxon>Alphaproteobacteria</taxon>
        <taxon>Hyphomicrobiales</taxon>
        <taxon>Methylobacteriaceae</taxon>
        <taxon>Methylobacterium</taxon>
    </lineage>
</organism>
<dbReference type="AlphaFoldDB" id="A0A6B9FQT7"/>
<protein>
    <submittedName>
        <fullName evidence="3">Uncharacterized protein</fullName>
    </submittedName>
</protein>
<reference evidence="3 4" key="2">
    <citation type="journal article" date="2013" name="Genome Announc.">
        <title>Draft Genome Sequence of Methylobacterium mesophilicum Strain SR1.6/6, Isolated from Citrus sinensis.</title>
        <authorList>
            <person name="Marinho Almeida D."/>
            <person name="Dini-Andreote F."/>
            <person name="Camargo Neves A.A."/>
            <person name="Juca Ramos R.T."/>
            <person name="Andreote F.D."/>
            <person name="Carneiro A.R."/>
            <person name="Oliveira de Souza Lima A."/>
            <person name="Caracciolo Gomes de Sa P.H."/>
            <person name="Ribeiro Barbosa M.S."/>
            <person name="Araujo W.L."/>
            <person name="Silva A."/>
        </authorList>
    </citation>
    <scope>NUCLEOTIDE SEQUENCE [LARGE SCALE GENOMIC DNA]</scope>
    <source>
        <strain evidence="3 4">SR1.6/6</strain>
    </source>
</reference>
<dbReference type="EMBL" id="CP043538">
    <property type="protein sequence ID" value="QGY05043.1"/>
    <property type="molecule type" value="Genomic_DNA"/>
</dbReference>
<sequence length="84" mass="8778">MRTILILASAALATAAVLVGPAAADDRLHLTPPLYREQARSTREVHPAGDLTTTPQPVAAPASQIRSTSALVRPLIQASAEVSR</sequence>
<evidence type="ECO:0000256" key="1">
    <source>
        <dbReference type="SAM" id="MobiDB-lite"/>
    </source>
</evidence>
<gene>
    <name evidence="3" type="ORF">MMSR116_26450</name>
</gene>
<accession>A0A6B9FQT7</accession>
<evidence type="ECO:0000313" key="3">
    <source>
        <dbReference type="EMBL" id="QGY05043.1"/>
    </source>
</evidence>
<keyword evidence="2" id="KW-0732">Signal</keyword>
<dbReference type="Proteomes" id="UP000012488">
    <property type="component" value="Chromosome"/>
</dbReference>
<evidence type="ECO:0000313" key="4">
    <source>
        <dbReference type="Proteomes" id="UP000012488"/>
    </source>
</evidence>
<feature type="region of interest" description="Disordered" evidence="1">
    <location>
        <begin position="37"/>
        <end position="64"/>
    </location>
</feature>
<feature type="signal peptide" evidence="2">
    <location>
        <begin position="1"/>
        <end position="24"/>
    </location>
</feature>
<proteinExistence type="predicted"/>
<dbReference type="OrthoDB" id="8003353at2"/>
<evidence type="ECO:0000256" key="2">
    <source>
        <dbReference type="SAM" id="SignalP"/>
    </source>
</evidence>
<reference evidence="3 4" key="1">
    <citation type="journal article" date="2012" name="Genet. Mol. Biol.">
        <title>Analysis of 16S rRNA and mxaF genes revealing insights into Methylobacterium niche-specific plant association.</title>
        <authorList>
            <person name="Dourado M.N."/>
            <person name="Andreote F.D."/>
            <person name="Dini-Andreote F."/>
            <person name="Conti R."/>
            <person name="Araujo J.M."/>
            <person name="Araujo W.L."/>
        </authorList>
    </citation>
    <scope>NUCLEOTIDE SEQUENCE [LARGE SCALE GENOMIC DNA]</scope>
    <source>
        <strain evidence="3 4">SR1.6/6</strain>
    </source>
</reference>
<dbReference type="KEGG" id="mmes:MMSR116_26450"/>
<name>A0A6B9FQT7_9HYPH</name>
<feature type="compositionally biased region" description="Basic and acidic residues" evidence="1">
    <location>
        <begin position="37"/>
        <end position="47"/>
    </location>
</feature>
<dbReference type="RefSeq" id="WP_010685421.1">
    <property type="nucleotide sequence ID" value="NZ_CP043538.1"/>
</dbReference>